<gene>
    <name evidence="1" type="ORF">GZ77_15775</name>
</gene>
<organism evidence="1 2">
    <name type="scientific">Endozoicomonas montiporae</name>
    <dbReference type="NCBI Taxonomy" id="1027273"/>
    <lineage>
        <taxon>Bacteria</taxon>
        <taxon>Pseudomonadati</taxon>
        <taxon>Pseudomonadota</taxon>
        <taxon>Gammaproteobacteria</taxon>
        <taxon>Oceanospirillales</taxon>
        <taxon>Endozoicomonadaceae</taxon>
        <taxon>Endozoicomonas</taxon>
    </lineage>
</organism>
<proteinExistence type="predicted"/>
<dbReference type="RefSeq" id="WP_034876896.1">
    <property type="nucleotide sequence ID" value="NZ_JOKG01000003.1"/>
</dbReference>
<keyword evidence="2" id="KW-1185">Reference proteome</keyword>
<accession>A0A081N5M7</accession>
<name>A0A081N5M7_9GAMM</name>
<dbReference type="AlphaFoldDB" id="A0A081N5M7"/>
<dbReference type="Proteomes" id="UP000028006">
    <property type="component" value="Unassembled WGS sequence"/>
</dbReference>
<comment type="caution">
    <text evidence="1">The sequence shown here is derived from an EMBL/GenBank/DDBJ whole genome shotgun (WGS) entry which is preliminary data.</text>
</comment>
<evidence type="ECO:0000313" key="1">
    <source>
        <dbReference type="EMBL" id="KEQ13750.1"/>
    </source>
</evidence>
<reference evidence="1 2" key="1">
    <citation type="submission" date="2014-06" db="EMBL/GenBank/DDBJ databases">
        <title>Whole Genome Sequences of Three Symbiotic Endozoicomonas Bacteria.</title>
        <authorList>
            <person name="Neave M.J."/>
            <person name="Apprill A."/>
            <person name="Voolstra C.R."/>
        </authorList>
    </citation>
    <scope>NUCLEOTIDE SEQUENCE [LARGE SCALE GENOMIC DNA]</scope>
    <source>
        <strain evidence="1 2">LMG 24815</strain>
    </source>
</reference>
<sequence length="137" mass="15700">MSLIAHAKKEFEIAGWPGDDEMQKMMCDCLLELLETFSKQGHSGFSAPYCLEHFDKLARFQTISPLTGEDDEWVDVGDGMFQNKRDSTVFKENGEAYWLDGKIFRDKDGCTYTNSDSRVPVTFPWVRPESEIVDVDE</sequence>
<protein>
    <submittedName>
        <fullName evidence="1">Uncharacterized protein</fullName>
    </submittedName>
</protein>
<dbReference type="Pfam" id="PF25185">
    <property type="entry name" value="Tad3"/>
    <property type="match status" value="1"/>
</dbReference>
<dbReference type="InterPro" id="IPR057383">
    <property type="entry name" value="Tad3"/>
</dbReference>
<evidence type="ECO:0000313" key="2">
    <source>
        <dbReference type="Proteomes" id="UP000028006"/>
    </source>
</evidence>
<dbReference type="EMBL" id="JOKG01000003">
    <property type="protein sequence ID" value="KEQ13750.1"/>
    <property type="molecule type" value="Genomic_DNA"/>
</dbReference>